<feature type="compositionally biased region" description="Basic and acidic residues" evidence="1">
    <location>
        <begin position="273"/>
        <end position="285"/>
    </location>
</feature>
<keyword evidence="3" id="KW-1185">Reference proteome</keyword>
<protein>
    <submittedName>
        <fullName evidence="2">Uncharacterized protein</fullName>
    </submittedName>
</protein>
<reference evidence="2" key="1">
    <citation type="submission" date="2020-10" db="EMBL/GenBank/DDBJ databases">
        <title>Unveiling of a novel bifunctional photoreceptor, Dualchrome1, isolated from a cosmopolitan green alga.</title>
        <authorList>
            <person name="Suzuki S."/>
            <person name="Kawachi M."/>
        </authorList>
    </citation>
    <scope>NUCLEOTIDE SEQUENCE</scope>
    <source>
        <strain evidence="2">NIES 2893</strain>
    </source>
</reference>
<feature type="compositionally biased region" description="Basic and acidic residues" evidence="1">
    <location>
        <begin position="246"/>
        <end position="258"/>
    </location>
</feature>
<evidence type="ECO:0000313" key="3">
    <source>
        <dbReference type="Proteomes" id="UP000660262"/>
    </source>
</evidence>
<name>A0A830HR76_9CHLO</name>
<feature type="compositionally biased region" description="Basic and acidic residues" evidence="1">
    <location>
        <begin position="193"/>
        <end position="202"/>
    </location>
</feature>
<feature type="compositionally biased region" description="Low complexity" evidence="1">
    <location>
        <begin position="224"/>
        <end position="234"/>
    </location>
</feature>
<evidence type="ECO:0000256" key="1">
    <source>
        <dbReference type="SAM" id="MobiDB-lite"/>
    </source>
</evidence>
<feature type="region of interest" description="Disordered" evidence="1">
    <location>
        <begin position="168"/>
        <end position="258"/>
    </location>
</feature>
<proteinExistence type="predicted"/>
<sequence length="752" mass="81031">MYYRNPNSTVKFYPNNLVTLTLNPNLECPPPTSGGILAGRCCRYHHGMIPMMASLSLRITTRLRASSMMCPCVPAIPGSLHFSQGSFGTFAPLSPPVLFGLLHTSTQHEVYPGGFPGGFPGSPGFRSGVSTGRSQVLVDGGLTVSQYYCGFQHRQHVTSRSFITFASSTKEEEEAAAADPSPSADGSGDDGQEDNKTTDRDAVVGSAATATVSSEGEQEDEQKTTTTLTSSSSSSEEEQELQQRNLRKEEKKCEKERVEELQNDYERLKKYMRDGIKRQKQEKNYPRSPGASNDVMFAKLHELFMALPAKVRTSPSMLGQHISLLADGSKFSEMRESLATAKGKGDEASSLKLEHVFACISKLYDQHVRMSREPLSRHVHSPKTKPLDALSATVVWLAAHMHDEAMEFDLRDVSVLSASQDRGRRMRMSTLVRAVTMLAMCPNTSAYSIMSMYDDTVGLLCSGAPLGDEHANSAARLTPVGRDYWRKQGPEAALCLTLLAPKLANELLFDEAMACVRSLYAHAGPKVAAPVASHVLLHAARADEHDAILAMLRQMKGAGHLDEGTLMAVLDAATRLCSQVIAVNTIDGFAPPNLSAEAHAAALAALGSTTSPDVVPRMVAHAATLIEMDACDEDWDSVALRPLIALGRRSLDRMDALFFAVEAHATAMKPEHATTLLNAVVAACSMGGDVHRAVQTVAELGREGSAFESIPPNSWTRCALSASSGGGPLTADALSVAHELDLDLRAVEDACK</sequence>
<feature type="compositionally biased region" description="Low complexity" evidence="1">
    <location>
        <begin position="203"/>
        <end position="215"/>
    </location>
</feature>
<gene>
    <name evidence="2" type="ORF">PPROV_000621900</name>
</gene>
<dbReference type="AlphaFoldDB" id="A0A830HR76"/>
<evidence type="ECO:0000313" key="2">
    <source>
        <dbReference type="EMBL" id="GHP07477.1"/>
    </source>
</evidence>
<comment type="caution">
    <text evidence="2">The sequence shown here is derived from an EMBL/GenBank/DDBJ whole genome shotgun (WGS) entry which is preliminary data.</text>
</comment>
<dbReference type="EMBL" id="BNJQ01000017">
    <property type="protein sequence ID" value="GHP07477.1"/>
    <property type="molecule type" value="Genomic_DNA"/>
</dbReference>
<organism evidence="2 3">
    <name type="scientific">Pycnococcus provasolii</name>
    <dbReference type="NCBI Taxonomy" id="41880"/>
    <lineage>
        <taxon>Eukaryota</taxon>
        <taxon>Viridiplantae</taxon>
        <taxon>Chlorophyta</taxon>
        <taxon>Pseudoscourfieldiophyceae</taxon>
        <taxon>Pseudoscourfieldiales</taxon>
        <taxon>Pycnococcaceae</taxon>
        <taxon>Pycnococcus</taxon>
    </lineage>
</organism>
<feature type="compositionally biased region" description="Low complexity" evidence="1">
    <location>
        <begin position="177"/>
        <end position="186"/>
    </location>
</feature>
<dbReference type="Proteomes" id="UP000660262">
    <property type="component" value="Unassembled WGS sequence"/>
</dbReference>
<feature type="region of interest" description="Disordered" evidence="1">
    <location>
        <begin position="273"/>
        <end position="292"/>
    </location>
</feature>
<accession>A0A830HR76</accession>